<name>A0ABX7HB36_9BACT</name>
<reference evidence="1 2" key="1">
    <citation type="submission" date="2021-02" db="EMBL/GenBank/DDBJ databases">
        <title>FDA dAtabase for Regulatory Grade micrObial Sequences (FDA-ARGOS): Supporting development and validation of Infectious Disease Dx tests.</title>
        <authorList>
            <person name="Carlson P."/>
            <person name="Fischbach M."/>
            <person name="Hastie J."/>
            <person name="Bilen M."/>
            <person name="Cheng A."/>
            <person name="Tallon L."/>
            <person name="Sadzewicz L."/>
            <person name="Zhao X."/>
            <person name="Boylan J."/>
            <person name="Ott S."/>
            <person name="Bowen H."/>
            <person name="Vavikolanu K."/>
            <person name="Mehta A."/>
            <person name="Aluvathingal J."/>
            <person name="Nadendla S."/>
            <person name="Yan Y."/>
            <person name="Sichtig H."/>
        </authorList>
    </citation>
    <scope>NUCLEOTIDE SEQUENCE [LARGE SCALE GENOMIC DNA]</scope>
    <source>
        <strain evidence="1 2">FDAARGOS_1229</strain>
    </source>
</reference>
<organism evidence="1 2">
    <name type="scientific">Butyricimonas virosa</name>
    <dbReference type="NCBI Taxonomy" id="544645"/>
    <lineage>
        <taxon>Bacteria</taxon>
        <taxon>Pseudomonadati</taxon>
        <taxon>Bacteroidota</taxon>
        <taxon>Bacteroidia</taxon>
        <taxon>Bacteroidales</taxon>
        <taxon>Odoribacteraceae</taxon>
        <taxon>Butyricimonas</taxon>
    </lineage>
</organism>
<dbReference type="GeneID" id="93095846"/>
<evidence type="ECO:0008006" key="3">
    <source>
        <dbReference type="Google" id="ProtNLM"/>
    </source>
</evidence>
<evidence type="ECO:0000313" key="1">
    <source>
        <dbReference type="EMBL" id="QRO51261.1"/>
    </source>
</evidence>
<protein>
    <recommendedName>
        <fullName evidence="3">Bacteroidetes PKD-like domain-containing protein</fullName>
    </recommendedName>
</protein>
<dbReference type="RefSeq" id="WP_027202863.1">
    <property type="nucleotide sequence ID" value="NZ_CAUEFF010000001.1"/>
</dbReference>
<dbReference type="InterPro" id="IPR032183">
    <property type="entry name" value="PKD-like"/>
</dbReference>
<sequence length="506" mass="57013">MALVFFQGCYEDEGNYDYTELSAIEIEGIETEYSKRRLMDSLTIQVAVNTDFKEEDLKYTWFIYNQAKVDYINVVKVDTISHEKDFNYLVSQEPGNYILTLKVENTVNRYAVYKSTTLRVESEFSQGVYILKETVDGDTDLDFCSDSLEMGRDIFAMMKGGALKGKPQILSQMMAHPYIDPVTNERTYGIAVGITTTENLCLLRTSDLTTIHTGETMFYGGFTAAPIRLAHGSRYAAYFSEEGIYTLSVGSNGSGMLGVPKFEDAIVRWIVLDKQHQAYLTFICFDEKNGRFLSVNVTTGAVTAYANSDGITDKCLYMGMTYHSSMKNTAYAIFEAADGSRKLYRLKCQLASSNSPIKEITDIDPNSMLSKATSFSVCAFSAPLMYFLAEGKVYYYSFQDGSEREIQLPGIGAGETINYVANKYWSSYYCYYKKDHLMVGTTTGNNDYKLYCYKLNAGIPLGDPLYVISGTGKVADVQYMESQWGKNDSQEFKYQTYSSYSMGLCY</sequence>
<evidence type="ECO:0000313" key="2">
    <source>
        <dbReference type="Proteomes" id="UP000654720"/>
    </source>
</evidence>
<dbReference type="EMBL" id="CP069450">
    <property type="protein sequence ID" value="QRO51261.1"/>
    <property type="molecule type" value="Genomic_DNA"/>
</dbReference>
<dbReference type="Pfam" id="PF16407">
    <property type="entry name" value="PKD_2"/>
    <property type="match status" value="1"/>
</dbReference>
<accession>A0ABX7HB36</accession>
<keyword evidence="2" id="KW-1185">Reference proteome</keyword>
<gene>
    <name evidence="1" type="ORF">I6J59_06560</name>
</gene>
<dbReference type="Proteomes" id="UP000654720">
    <property type="component" value="Chromosome"/>
</dbReference>
<proteinExistence type="predicted"/>